<feature type="transmembrane region" description="Helical" evidence="1">
    <location>
        <begin position="41"/>
        <end position="60"/>
    </location>
</feature>
<feature type="transmembrane region" description="Helical" evidence="1">
    <location>
        <begin position="81"/>
        <end position="98"/>
    </location>
</feature>
<reference evidence="2" key="2">
    <citation type="submission" date="2020-11" db="EMBL/GenBank/DDBJ databases">
        <authorList>
            <person name="McCartney M.A."/>
            <person name="Auch B."/>
            <person name="Kono T."/>
            <person name="Mallez S."/>
            <person name="Becker A."/>
            <person name="Gohl D.M."/>
            <person name="Silverstein K.A.T."/>
            <person name="Koren S."/>
            <person name="Bechman K.B."/>
            <person name="Herman A."/>
            <person name="Abrahante J.E."/>
            <person name="Garbe J."/>
        </authorList>
    </citation>
    <scope>NUCLEOTIDE SEQUENCE</scope>
    <source>
        <strain evidence="2">Duluth1</strain>
        <tissue evidence="2">Whole animal</tissue>
    </source>
</reference>
<keyword evidence="1" id="KW-0812">Transmembrane</keyword>
<sequence>MDSVHQVISQSAALNKTVDNAASKSEAFHCNTGYLMNALGLFLQFLLAVLAFTSLILKRFCEPKYERRPWKIWFFDTSKQAFGAAVIHFANVFLADVFRGDPCTWYIVSFLLDSTIGILIIYLGLKITQLIVHRRKMETLYFGEYGTPPQCSSWVGQCGLYILVMILEKILMTGLIQFSFWEDVRKIIMSPVKDPKVELVIVMFVVPLVINAFIFWVVDNFLKRNTKNTKTIYVSDDDHSVRYNRSESTARLYNRIERVEDGDSDIILTDDDPDVRHRRNDSTEDLIS</sequence>
<feature type="transmembrane region" description="Helical" evidence="1">
    <location>
        <begin position="200"/>
        <end position="218"/>
    </location>
</feature>
<dbReference type="PANTHER" id="PTHR31735:SF1">
    <property type="entry name" value="VACUOLAR MEMBRANE PROTEIN YPL162C"/>
    <property type="match status" value="1"/>
</dbReference>
<name>A0A9D4JT30_DREPO</name>
<evidence type="ECO:0000313" key="3">
    <source>
        <dbReference type="Proteomes" id="UP000828390"/>
    </source>
</evidence>
<feature type="transmembrane region" description="Helical" evidence="1">
    <location>
        <begin position="160"/>
        <end position="180"/>
    </location>
</feature>
<dbReference type="EMBL" id="JAIWYP010000005">
    <property type="protein sequence ID" value="KAH3819127.1"/>
    <property type="molecule type" value="Genomic_DNA"/>
</dbReference>
<organism evidence="2 3">
    <name type="scientific">Dreissena polymorpha</name>
    <name type="common">Zebra mussel</name>
    <name type="synonym">Mytilus polymorpha</name>
    <dbReference type="NCBI Taxonomy" id="45954"/>
    <lineage>
        <taxon>Eukaryota</taxon>
        <taxon>Metazoa</taxon>
        <taxon>Spiralia</taxon>
        <taxon>Lophotrochozoa</taxon>
        <taxon>Mollusca</taxon>
        <taxon>Bivalvia</taxon>
        <taxon>Autobranchia</taxon>
        <taxon>Heteroconchia</taxon>
        <taxon>Euheterodonta</taxon>
        <taxon>Imparidentia</taxon>
        <taxon>Neoheterodontei</taxon>
        <taxon>Myida</taxon>
        <taxon>Dreissenoidea</taxon>
        <taxon>Dreissenidae</taxon>
        <taxon>Dreissena</taxon>
    </lineage>
</organism>
<dbReference type="Proteomes" id="UP000828390">
    <property type="component" value="Unassembled WGS sequence"/>
</dbReference>
<keyword evidence="3" id="KW-1185">Reference proteome</keyword>
<dbReference type="OrthoDB" id="431202at2759"/>
<reference evidence="2" key="1">
    <citation type="journal article" date="2019" name="bioRxiv">
        <title>The Genome of the Zebra Mussel, Dreissena polymorpha: A Resource for Invasive Species Research.</title>
        <authorList>
            <person name="McCartney M.A."/>
            <person name="Auch B."/>
            <person name="Kono T."/>
            <person name="Mallez S."/>
            <person name="Zhang Y."/>
            <person name="Obille A."/>
            <person name="Becker A."/>
            <person name="Abrahante J.E."/>
            <person name="Garbe J."/>
            <person name="Badalamenti J.P."/>
            <person name="Herman A."/>
            <person name="Mangelson H."/>
            <person name="Liachko I."/>
            <person name="Sullivan S."/>
            <person name="Sone E.D."/>
            <person name="Koren S."/>
            <person name="Silverstein K.A.T."/>
            <person name="Beckman K.B."/>
            <person name="Gohl D.M."/>
        </authorList>
    </citation>
    <scope>NUCLEOTIDE SEQUENCE</scope>
    <source>
        <strain evidence="2">Duluth1</strain>
        <tissue evidence="2">Whole animal</tissue>
    </source>
</reference>
<evidence type="ECO:0000256" key="1">
    <source>
        <dbReference type="SAM" id="Phobius"/>
    </source>
</evidence>
<dbReference type="PANTHER" id="PTHR31735">
    <property type="entry name" value="VACUOLAR MEMBRANE PROTEIN YPL162C"/>
    <property type="match status" value="1"/>
</dbReference>
<evidence type="ECO:0000313" key="2">
    <source>
        <dbReference type="EMBL" id="KAH3819127.1"/>
    </source>
</evidence>
<dbReference type="GO" id="GO:0016020">
    <property type="term" value="C:membrane"/>
    <property type="evidence" value="ECO:0007669"/>
    <property type="project" value="TreeGrafter"/>
</dbReference>
<accession>A0A9D4JT30</accession>
<gene>
    <name evidence="2" type="ORF">DPMN_120860</name>
</gene>
<keyword evidence="1" id="KW-0472">Membrane</keyword>
<dbReference type="Pfam" id="PF12400">
    <property type="entry name" value="STIMATE"/>
    <property type="match status" value="1"/>
</dbReference>
<dbReference type="AlphaFoldDB" id="A0A9D4JT30"/>
<proteinExistence type="predicted"/>
<comment type="caution">
    <text evidence="2">The sequence shown here is derived from an EMBL/GenBank/DDBJ whole genome shotgun (WGS) entry which is preliminary data.</text>
</comment>
<protein>
    <recommendedName>
        <fullName evidence="4">Store-operated calcium entry regulator STIMATE</fullName>
    </recommendedName>
</protein>
<keyword evidence="1" id="KW-1133">Transmembrane helix</keyword>
<dbReference type="InterPro" id="IPR022127">
    <property type="entry name" value="STIMATE/YPL162C"/>
</dbReference>
<evidence type="ECO:0008006" key="4">
    <source>
        <dbReference type="Google" id="ProtNLM"/>
    </source>
</evidence>
<feature type="transmembrane region" description="Helical" evidence="1">
    <location>
        <begin position="104"/>
        <end position="125"/>
    </location>
</feature>